<dbReference type="Gene3D" id="3.40.50.360">
    <property type="match status" value="1"/>
</dbReference>
<dbReference type="PANTHER" id="PTHR10204">
    <property type="entry name" value="NAD P H OXIDOREDUCTASE-RELATED"/>
    <property type="match status" value="1"/>
</dbReference>
<dbReference type="Pfam" id="PF02525">
    <property type="entry name" value="Flavodoxin_2"/>
    <property type="match status" value="1"/>
</dbReference>
<dbReference type="SUPFAM" id="SSF52218">
    <property type="entry name" value="Flavoproteins"/>
    <property type="match status" value="1"/>
</dbReference>
<dbReference type="AlphaFoldDB" id="E6PFH9"/>
<sequence length="196" mass="21895">MNTPGLRKIVLLHGHPDPDRGRFGYALADAYEHGARAAGHEVHRVDVADLDLGFLRTKHAWDTEMPAPEILSLRERVAESDHLAIVFPLWLGTMPAYFKAFWEQLLRTGAPQNGKATAPSILRGKSARIVVTMGMPAPFFRWYFGGYGVKSFERGILKIMGAAPIRTTLLGSVEGRSEAGYQRWMQEMSELGRRCT</sequence>
<reference evidence="4" key="1">
    <citation type="submission" date="2009-10" db="EMBL/GenBank/DDBJ databases">
        <title>Diversity of trophic interactions inside an arsenic-rich microbial ecosystem.</title>
        <authorList>
            <person name="Bertin P.N."/>
            <person name="Heinrich-Salmeron A."/>
            <person name="Pelletier E."/>
            <person name="Goulhen-Chollet F."/>
            <person name="Arsene-Ploetze F."/>
            <person name="Gallien S."/>
            <person name="Calteau A."/>
            <person name="Vallenet D."/>
            <person name="Casiot C."/>
            <person name="Chane-Woon-Ming B."/>
            <person name="Giloteaux L."/>
            <person name="Barakat M."/>
            <person name="Bonnefoy V."/>
            <person name="Bruneel O."/>
            <person name="Chandler M."/>
            <person name="Cleiss J."/>
            <person name="Duran R."/>
            <person name="Elbaz-Poulichet F."/>
            <person name="Fonknechten N."/>
            <person name="Lauga B."/>
            <person name="Mornico D."/>
            <person name="Ortet P."/>
            <person name="Schaeffer C."/>
            <person name="Siguier P."/>
            <person name="Alexander Thil Smith A."/>
            <person name="Van Dorsselaer A."/>
            <person name="Weissenbach J."/>
            <person name="Medigue C."/>
            <person name="Le Paslier D."/>
        </authorList>
    </citation>
    <scope>NUCLEOTIDE SEQUENCE</scope>
</reference>
<protein>
    <submittedName>
        <fullName evidence="4">NAD(P)H dehydrogenase (Quinone)</fullName>
    </submittedName>
</protein>
<comment type="caution">
    <text evidence="4">The sequence shown here is derived from an EMBL/GenBank/DDBJ whole genome shotgun (WGS) entry which is preliminary data.</text>
</comment>
<accession>E6PFH9</accession>
<dbReference type="GO" id="GO:0003955">
    <property type="term" value="F:NAD(P)H dehydrogenase (quinone) activity"/>
    <property type="evidence" value="ECO:0007669"/>
    <property type="project" value="TreeGrafter"/>
</dbReference>
<dbReference type="InterPro" id="IPR029039">
    <property type="entry name" value="Flavoprotein-like_sf"/>
</dbReference>
<dbReference type="InterPro" id="IPR003680">
    <property type="entry name" value="Flavodoxin_fold"/>
</dbReference>
<evidence type="ECO:0000313" key="4">
    <source>
        <dbReference type="EMBL" id="CBH75215.1"/>
    </source>
</evidence>
<evidence type="ECO:0000256" key="1">
    <source>
        <dbReference type="ARBA" id="ARBA00006252"/>
    </source>
</evidence>
<dbReference type="GO" id="GO:0005829">
    <property type="term" value="C:cytosol"/>
    <property type="evidence" value="ECO:0007669"/>
    <property type="project" value="TreeGrafter"/>
</dbReference>
<evidence type="ECO:0000256" key="2">
    <source>
        <dbReference type="ARBA" id="ARBA00023002"/>
    </source>
</evidence>
<name>E6PFH9_9ZZZZ</name>
<dbReference type="PANTHER" id="PTHR10204:SF34">
    <property type="entry name" value="NAD(P)H DEHYDROGENASE [QUINONE] 1 ISOFORM 1"/>
    <property type="match status" value="1"/>
</dbReference>
<evidence type="ECO:0000259" key="3">
    <source>
        <dbReference type="Pfam" id="PF02525"/>
    </source>
</evidence>
<dbReference type="EMBL" id="CABL01000006">
    <property type="protein sequence ID" value="CBH75215.1"/>
    <property type="molecule type" value="Genomic_DNA"/>
</dbReference>
<comment type="similarity">
    <text evidence="1">Belongs to the NAD(P)H dehydrogenase (quinone) family.</text>
</comment>
<organism evidence="4">
    <name type="scientific">mine drainage metagenome</name>
    <dbReference type="NCBI Taxonomy" id="410659"/>
    <lineage>
        <taxon>unclassified sequences</taxon>
        <taxon>metagenomes</taxon>
        <taxon>ecological metagenomes</taxon>
    </lineage>
</organism>
<dbReference type="InterPro" id="IPR051545">
    <property type="entry name" value="NAD(P)H_dehydrogenase_qn"/>
</dbReference>
<proteinExistence type="inferred from homology"/>
<gene>
    <name evidence="4" type="ORF">CARN1_1540</name>
</gene>
<feature type="domain" description="Flavodoxin-like fold" evidence="3">
    <location>
        <begin position="8"/>
        <end position="188"/>
    </location>
</feature>
<keyword evidence="2" id="KW-0560">Oxidoreductase</keyword>